<evidence type="ECO:0000256" key="4">
    <source>
        <dbReference type="ARBA" id="ARBA00023002"/>
    </source>
</evidence>
<dbReference type="GeneID" id="25277882"/>
<evidence type="ECO:0000256" key="2">
    <source>
        <dbReference type="ARBA" id="ARBA00022630"/>
    </source>
</evidence>
<dbReference type="EMBL" id="AMGV01000002">
    <property type="protein sequence ID" value="KEF61376.1"/>
    <property type="molecule type" value="Genomic_DNA"/>
</dbReference>
<protein>
    <recommendedName>
        <fullName evidence="5">FAD-dependent oxidoreductase 2 FAD-binding domain-containing protein</fullName>
    </recommendedName>
</protein>
<dbReference type="SUPFAM" id="SSF51905">
    <property type="entry name" value="FAD/NAD(P)-binding domain"/>
    <property type="match status" value="1"/>
</dbReference>
<dbReference type="NCBIfam" id="NF006130">
    <property type="entry name" value="PRK08274.1"/>
    <property type="match status" value="1"/>
</dbReference>
<dbReference type="VEuPathDB" id="FungiDB:A1O9_02942"/>
<evidence type="ECO:0000259" key="5">
    <source>
        <dbReference type="Pfam" id="PF00890"/>
    </source>
</evidence>
<evidence type="ECO:0000313" key="7">
    <source>
        <dbReference type="Proteomes" id="UP000027920"/>
    </source>
</evidence>
<dbReference type="InterPro" id="IPR036188">
    <property type="entry name" value="FAD/NAD-bd_sf"/>
</dbReference>
<proteinExistence type="predicted"/>
<dbReference type="STRING" id="1182545.A0A072PNC4"/>
<evidence type="ECO:0000313" key="6">
    <source>
        <dbReference type="EMBL" id="KEF61376.1"/>
    </source>
</evidence>
<dbReference type="HOGENOM" id="CLU_011398_4_6_1"/>
<feature type="domain" description="FAD-dependent oxidoreductase 2 FAD-binding" evidence="5">
    <location>
        <begin position="9"/>
        <end position="505"/>
    </location>
</feature>
<dbReference type="OrthoDB" id="7777654at2759"/>
<keyword evidence="4" id="KW-0560">Oxidoreductase</keyword>
<organism evidence="6 7">
    <name type="scientific">Exophiala aquamarina CBS 119918</name>
    <dbReference type="NCBI Taxonomy" id="1182545"/>
    <lineage>
        <taxon>Eukaryota</taxon>
        <taxon>Fungi</taxon>
        <taxon>Dikarya</taxon>
        <taxon>Ascomycota</taxon>
        <taxon>Pezizomycotina</taxon>
        <taxon>Eurotiomycetes</taxon>
        <taxon>Chaetothyriomycetidae</taxon>
        <taxon>Chaetothyriales</taxon>
        <taxon>Herpotrichiellaceae</taxon>
        <taxon>Exophiala</taxon>
    </lineage>
</organism>
<name>A0A072PNC4_9EURO</name>
<dbReference type="PRINTS" id="PR00368">
    <property type="entry name" value="FADPNR"/>
</dbReference>
<dbReference type="GO" id="GO:0016491">
    <property type="term" value="F:oxidoreductase activity"/>
    <property type="evidence" value="ECO:0007669"/>
    <property type="project" value="UniProtKB-KW"/>
</dbReference>
<dbReference type="PANTHER" id="PTHR43400">
    <property type="entry name" value="FUMARATE REDUCTASE"/>
    <property type="match status" value="1"/>
</dbReference>
<accession>A0A072PNC4</accession>
<dbReference type="InterPro" id="IPR027477">
    <property type="entry name" value="Succ_DH/fumarate_Rdtase_cat_sf"/>
</dbReference>
<comment type="caution">
    <text evidence="6">The sequence shown here is derived from an EMBL/GenBank/DDBJ whole genome shotgun (WGS) entry which is preliminary data.</text>
</comment>
<dbReference type="PANTHER" id="PTHR43400:SF7">
    <property type="entry name" value="FAD-DEPENDENT OXIDOREDUCTASE 2 FAD BINDING DOMAIN-CONTAINING PROTEIN"/>
    <property type="match status" value="1"/>
</dbReference>
<dbReference type="InterPro" id="IPR050315">
    <property type="entry name" value="FAD-oxidoreductase_2"/>
</dbReference>
<dbReference type="Gene3D" id="3.90.700.10">
    <property type="entry name" value="Succinate dehydrogenase/fumarate reductase flavoprotein, catalytic domain"/>
    <property type="match status" value="1"/>
</dbReference>
<evidence type="ECO:0000256" key="3">
    <source>
        <dbReference type="ARBA" id="ARBA00022827"/>
    </source>
</evidence>
<keyword evidence="2" id="KW-0285">Flavoprotein</keyword>
<keyword evidence="3" id="KW-0274">FAD</keyword>
<keyword evidence="7" id="KW-1185">Reference proteome</keyword>
<gene>
    <name evidence="6" type="ORF">A1O9_02942</name>
</gene>
<evidence type="ECO:0000256" key="1">
    <source>
        <dbReference type="ARBA" id="ARBA00001974"/>
    </source>
</evidence>
<dbReference type="Proteomes" id="UP000027920">
    <property type="component" value="Unassembled WGS sequence"/>
</dbReference>
<dbReference type="InterPro" id="IPR003953">
    <property type="entry name" value="FAD-dep_OxRdtase_2_FAD-bd"/>
</dbReference>
<dbReference type="RefSeq" id="XP_013263966.1">
    <property type="nucleotide sequence ID" value="XM_013408512.1"/>
</dbReference>
<sequence length="538" mass="58458">MLVFDETFDVIVVGGGNAGFSAATTAAQCGAKVALVEKAPESENGGNTFFTAGAYRYCFDGLQDLLPILSKDDGTKGLPQDLLEKIDVKPYSKADFHADLKRVCKNRSDPELAKVLVDRSREAIQWIADNGGKWHLAFHRQAYEVDGRYKFWGGMVTAFLGGGKALVDWHVDLAKRNGVQIFWETPATSLVVDDGSGNSMGDVVGLEVVQGGQRRRFRAHGGIVLACGGFQASPALRAQYLGPGWDLAHVRGCKYSTGDGHRMAGKVSAQVAGNYSGCHSVCWDADSPANGGNRQLTNQYTKSGYPLGLMLNIDGVRFVDEGVDLRNFTYAIFGREVLKQPASTAFQVWDNEGSKWLRKEEYDDEVTMNTRAETLEELADKLANRGLRNQKQFVDTIHEYNRAVHCFRDEHPDKRWDPSIKDGMSTQSSKTGLTLPKSNWALPIERGPFTAVEITCGVTFTFGGLQVDPGTAGVISDTTRRPIPGLYGVGELLGGLFYSNYPGGSGLTAGTVFGRIAGAHAAEIARTRSSTSSTQREV</sequence>
<dbReference type="AlphaFoldDB" id="A0A072PNC4"/>
<dbReference type="SUPFAM" id="SSF56425">
    <property type="entry name" value="Succinate dehydrogenase/fumarate reductase flavoprotein, catalytic domain"/>
    <property type="match status" value="1"/>
</dbReference>
<dbReference type="Gene3D" id="3.50.50.60">
    <property type="entry name" value="FAD/NAD(P)-binding domain"/>
    <property type="match status" value="1"/>
</dbReference>
<dbReference type="Pfam" id="PF00890">
    <property type="entry name" value="FAD_binding_2"/>
    <property type="match status" value="1"/>
</dbReference>
<reference evidence="6 7" key="1">
    <citation type="submission" date="2013-03" db="EMBL/GenBank/DDBJ databases">
        <title>The Genome Sequence of Exophiala aquamarina CBS 119918.</title>
        <authorList>
            <consortium name="The Broad Institute Genomics Platform"/>
            <person name="Cuomo C."/>
            <person name="de Hoog S."/>
            <person name="Gorbushina A."/>
            <person name="Walker B."/>
            <person name="Young S.K."/>
            <person name="Zeng Q."/>
            <person name="Gargeya S."/>
            <person name="Fitzgerald M."/>
            <person name="Haas B."/>
            <person name="Abouelleil A."/>
            <person name="Allen A.W."/>
            <person name="Alvarado L."/>
            <person name="Arachchi H.M."/>
            <person name="Berlin A.M."/>
            <person name="Chapman S.B."/>
            <person name="Gainer-Dewar J."/>
            <person name="Goldberg J."/>
            <person name="Griggs A."/>
            <person name="Gujja S."/>
            <person name="Hansen M."/>
            <person name="Howarth C."/>
            <person name="Imamovic A."/>
            <person name="Ireland A."/>
            <person name="Larimer J."/>
            <person name="McCowan C."/>
            <person name="Murphy C."/>
            <person name="Pearson M."/>
            <person name="Poon T.W."/>
            <person name="Priest M."/>
            <person name="Roberts A."/>
            <person name="Saif S."/>
            <person name="Shea T."/>
            <person name="Sisk P."/>
            <person name="Sykes S."/>
            <person name="Wortman J."/>
            <person name="Nusbaum C."/>
            <person name="Birren B."/>
        </authorList>
    </citation>
    <scope>NUCLEOTIDE SEQUENCE [LARGE SCALE GENOMIC DNA]</scope>
    <source>
        <strain evidence="6 7">CBS 119918</strain>
    </source>
</reference>
<comment type="cofactor">
    <cofactor evidence="1">
        <name>FAD</name>
        <dbReference type="ChEBI" id="CHEBI:57692"/>
    </cofactor>
</comment>